<sequence>MGYVNKKESLTDLAQTVIIGCIVVGAVA</sequence>
<gene>
    <name evidence="1" type="ORF">CARN3_1210</name>
</gene>
<reference evidence="1" key="1">
    <citation type="submission" date="2009-10" db="EMBL/GenBank/DDBJ databases">
        <title>Diversity of trophic interactions inside an arsenic-rich microbial ecosystem.</title>
        <authorList>
            <person name="Bertin P.N."/>
            <person name="Heinrich-Salmeron A."/>
            <person name="Pelletier E."/>
            <person name="Goulhen-Chollet F."/>
            <person name="Arsene-Ploetze F."/>
            <person name="Gallien S."/>
            <person name="Calteau A."/>
            <person name="Vallenet D."/>
            <person name="Casiot C."/>
            <person name="Chane-Woon-Ming B."/>
            <person name="Giloteaux L."/>
            <person name="Barakat M."/>
            <person name="Bonnefoy V."/>
            <person name="Bruneel O."/>
            <person name="Chandler M."/>
            <person name="Cleiss J."/>
            <person name="Duran R."/>
            <person name="Elbaz-Poulichet F."/>
            <person name="Fonknechten N."/>
            <person name="Lauga B."/>
            <person name="Mornico D."/>
            <person name="Ortet P."/>
            <person name="Schaeffer C."/>
            <person name="Siguier P."/>
            <person name="Alexander Thil Smith A."/>
            <person name="Van Dorsselaer A."/>
            <person name="Weissenbach J."/>
            <person name="Medigue C."/>
            <person name="Le Paslier D."/>
        </authorList>
    </citation>
    <scope>NUCLEOTIDE SEQUENCE</scope>
</reference>
<evidence type="ECO:0000313" key="1">
    <source>
        <dbReference type="EMBL" id="CBI00210.1"/>
    </source>
</evidence>
<proteinExistence type="predicted"/>
<name>E6PZ51_9ZZZZ</name>
<protein>
    <submittedName>
        <fullName evidence="1">Uncharacterized protein</fullName>
    </submittedName>
</protein>
<organism evidence="1">
    <name type="scientific">mine drainage metagenome</name>
    <dbReference type="NCBI Taxonomy" id="410659"/>
    <lineage>
        <taxon>unclassified sequences</taxon>
        <taxon>metagenomes</taxon>
        <taxon>ecological metagenomes</taxon>
    </lineage>
</organism>
<comment type="caution">
    <text evidence="1">The sequence shown here is derived from an EMBL/GenBank/DDBJ whole genome shotgun (WGS) entry which is preliminary data.</text>
</comment>
<dbReference type="AlphaFoldDB" id="E6PZ51"/>
<accession>E6PZ51</accession>
<dbReference type="EMBL" id="CABN01000105">
    <property type="protein sequence ID" value="CBI00210.1"/>
    <property type="molecule type" value="Genomic_DNA"/>
</dbReference>